<dbReference type="InterPro" id="IPR017871">
    <property type="entry name" value="ABC_transporter-like_CS"/>
</dbReference>
<dbReference type="PANTHER" id="PTHR24221:SF654">
    <property type="entry name" value="ATP-BINDING CASSETTE SUB-FAMILY B MEMBER 6"/>
    <property type="match status" value="1"/>
</dbReference>
<evidence type="ECO:0000256" key="8">
    <source>
        <dbReference type="ARBA" id="ARBA00055053"/>
    </source>
</evidence>
<keyword evidence="5 14" id="KW-0067">ATP-binding</keyword>
<dbReference type="SUPFAM" id="SSF52540">
    <property type="entry name" value="P-loop containing nucleoside triphosphate hydrolases"/>
    <property type="match status" value="1"/>
</dbReference>
<feature type="transmembrane region" description="Helical" evidence="11">
    <location>
        <begin position="153"/>
        <end position="169"/>
    </location>
</feature>
<evidence type="ECO:0000259" key="12">
    <source>
        <dbReference type="PROSITE" id="PS50893"/>
    </source>
</evidence>
<keyword evidence="15" id="KW-1185">Reference proteome</keyword>
<evidence type="ECO:0000256" key="5">
    <source>
        <dbReference type="ARBA" id="ARBA00022840"/>
    </source>
</evidence>
<dbReference type="FunFam" id="3.40.50.300:FF:000287">
    <property type="entry name" value="Multidrug ABC transporter ATP-binding protein"/>
    <property type="match status" value="1"/>
</dbReference>
<evidence type="ECO:0000259" key="13">
    <source>
        <dbReference type="PROSITE" id="PS50929"/>
    </source>
</evidence>
<evidence type="ECO:0000256" key="3">
    <source>
        <dbReference type="ARBA" id="ARBA00022692"/>
    </source>
</evidence>
<evidence type="ECO:0000256" key="10">
    <source>
        <dbReference type="ARBA" id="ARBA00071747"/>
    </source>
</evidence>
<dbReference type="AlphaFoldDB" id="A0A3S4X6W7"/>
<feature type="domain" description="ABC transmembrane type-1" evidence="13">
    <location>
        <begin position="31"/>
        <end position="319"/>
    </location>
</feature>
<keyword evidence="3 11" id="KW-0812">Transmembrane</keyword>
<protein>
    <recommendedName>
        <fullName evidence="10">Fatty acid ABC transporter ATP-binding/permease protein</fullName>
    </recommendedName>
</protein>
<dbReference type="InterPro" id="IPR036640">
    <property type="entry name" value="ABC1_TM_sf"/>
</dbReference>
<evidence type="ECO:0000256" key="9">
    <source>
        <dbReference type="ARBA" id="ARBA00061644"/>
    </source>
</evidence>
<evidence type="ECO:0000313" key="15">
    <source>
        <dbReference type="Proteomes" id="UP000269542"/>
    </source>
</evidence>
<keyword evidence="14" id="KW-0378">Hydrolase</keyword>
<dbReference type="EMBL" id="LR134476">
    <property type="protein sequence ID" value="VEI13975.1"/>
    <property type="molecule type" value="Genomic_DNA"/>
</dbReference>
<evidence type="ECO:0000256" key="11">
    <source>
        <dbReference type="SAM" id="Phobius"/>
    </source>
</evidence>
<dbReference type="Proteomes" id="UP000269542">
    <property type="component" value="Chromosome"/>
</dbReference>
<dbReference type="SUPFAM" id="SSF90123">
    <property type="entry name" value="ABC transporter transmembrane region"/>
    <property type="match status" value="1"/>
</dbReference>
<feature type="domain" description="ABC transporter" evidence="12">
    <location>
        <begin position="352"/>
        <end position="586"/>
    </location>
</feature>
<evidence type="ECO:0000256" key="1">
    <source>
        <dbReference type="ARBA" id="ARBA00004651"/>
    </source>
</evidence>
<feature type="transmembrane region" description="Helical" evidence="11">
    <location>
        <begin position="31"/>
        <end position="60"/>
    </location>
</feature>
<accession>A0A3S4X6W7</accession>
<evidence type="ECO:0000256" key="7">
    <source>
        <dbReference type="ARBA" id="ARBA00023136"/>
    </source>
</evidence>
<feature type="transmembrane region" description="Helical" evidence="11">
    <location>
        <begin position="175"/>
        <end position="193"/>
    </location>
</feature>
<sequence>MRPDFSLAGALESDTDMTVNDLTRPAHPAMILSAIMTALGAIATLIPFVAFQQLAVIYFADGQPIAGITDPWVWVVIAIVALGLGQILYLGGLGVTHVAEAKLRYRLRTDVVAKIDSMPLGKVSQLPHGRIRKMVCDDTGAIHEIVAHLPGDFTNAVVSILVGAGYLFFVDWRLMSLLLGVWIVLTVVVGAQMRGYGDLTERFGAAETNLSSATVEMLEGIKEIKNFQATDITRTNVATARQTYSDISYEWASGSGKVTSVLGALWRPSTIFVTTALAAAWFVSQGWMPLSDTLPFFLITPGIPAGFSTFIGMTQHLYAAQMAAQNTINLLTEDDMPEGNKTDGTGPEPGKVEFEDVTFSYKEGTPVVDDVSFTVEPGTVTALVGPSGGGKTTIARLIARFYDVDQGTVRVSGVDVREAHSSWLLSQVAVVLQDVALTNDSVADNIAMADPTATREQIEQAAKAAFIHDRICQLPNGYDTILGEEGGLLSGGERQRITLARAYLQDCPILILDEATAQADPQSEREIHRALNSLARGKTVIMIAHRLWTIQDADQILVVDSGRITERGRHEDLLAAGGTYTKMWDAQQLAAVGEQGGEA</sequence>
<dbReference type="InterPro" id="IPR027417">
    <property type="entry name" value="P-loop_NTPase"/>
</dbReference>
<keyword evidence="4" id="KW-0547">Nucleotide-binding</keyword>
<reference evidence="14 15" key="1">
    <citation type="submission" date="2018-12" db="EMBL/GenBank/DDBJ databases">
        <authorList>
            <consortium name="Pathogen Informatics"/>
        </authorList>
    </citation>
    <scope>NUCLEOTIDE SEQUENCE [LARGE SCALE GENOMIC DNA]</scope>
    <source>
        <strain evidence="14 15">NCTC13354</strain>
    </source>
</reference>
<keyword evidence="2" id="KW-0813">Transport</keyword>
<feature type="transmembrane region" description="Helical" evidence="11">
    <location>
        <begin position="270"/>
        <end position="288"/>
    </location>
</feature>
<keyword evidence="7 11" id="KW-0472">Membrane</keyword>
<dbReference type="InterPro" id="IPR011527">
    <property type="entry name" value="ABC1_TM_dom"/>
</dbReference>
<organism evidence="14 15">
    <name type="scientific">Trueperella bialowiezensis</name>
    <dbReference type="NCBI Taxonomy" id="312285"/>
    <lineage>
        <taxon>Bacteria</taxon>
        <taxon>Bacillati</taxon>
        <taxon>Actinomycetota</taxon>
        <taxon>Actinomycetes</taxon>
        <taxon>Actinomycetales</taxon>
        <taxon>Actinomycetaceae</taxon>
        <taxon>Trueperella</taxon>
    </lineage>
</organism>
<dbReference type="InterPro" id="IPR003439">
    <property type="entry name" value="ABC_transporter-like_ATP-bd"/>
</dbReference>
<dbReference type="InterPro" id="IPR003593">
    <property type="entry name" value="AAA+_ATPase"/>
</dbReference>
<dbReference type="PROSITE" id="PS00211">
    <property type="entry name" value="ABC_TRANSPORTER_1"/>
    <property type="match status" value="1"/>
</dbReference>
<keyword evidence="6 11" id="KW-1133">Transmembrane helix</keyword>
<dbReference type="KEGG" id="tbw:NCTC13354_01702"/>
<comment type="subcellular location">
    <subcellularLocation>
        <location evidence="1">Cell membrane</location>
        <topology evidence="1">Multi-pass membrane protein</topology>
    </subcellularLocation>
</comment>
<dbReference type="GO" id="GO:0005886">
    <property type="term" value="C:plasma membrane"/>
    <property type="evidence" value="ECO:0007669"/>
    <property type="project" value="UniProtKB-SubCell"/>
</dbReference>
<comment type="similarity">
    <text evidence="9">Belongs to the ABC transporter superfamily. Lipid exporter (TC 3.A.1.106) family.</text>
</comment>
<dbReference type="Gene3D" id="1.20.1560.10">
    <property type="entry name" value="ABC transporter type 1, transmembrane domain"/>
    <property type="match status" value="1"/>
</dbReference>
<dbReference type="Gene3D" id="3.40.50.300">
    <property type="entry name" value="P-loop containing nucleotide triphosphate hydrolases"/>
    <property type="match status" value="1"/>
</dbReference>
<dbReference type="GO" id="GO:0016887">
    <property type="term" value="F:ATP hydrolysis activity"/>
    <property type="evidence" value="ECO:0007669"/>
    <property type="project" value="InterPro"/>
</dbReference>
<evidence type="ECO:0000256" key="2">
    <source>
        <dbReference type="ARBA" id="ARBA00022448"/>
    </source>
</evidence>
<evidence type="ECO:0000256" key="4">
    <source>
        <dbReference type="ARBA" id="ARBA00022741"/>
    </source>
</evidence>
<feature type="transmembrane region" description="Helical" evidence="11">
    <location>
        <begin position="72"/>
        <end position="99"/>
    </location>
</feature>
<dbReference type="Pfam" id="PF00005">
    <property type="entry name" value="ABC_tran"/>
    <property type="match status" value="1"/>
</dbReference>
<comment type="function">
    <text evidence="8">ABC transporter involved in fatty acid import. Transmembrane domains (TMD) form a pore in the membrane and the ATP-binding domain (NBD) is responsible for energy generation.</text>
</comment>
<gene>
    <name evidence="14" type="primary">irtA</name>
    <name evidence="14" type="ORF">NCTC13354_01702</name>
</gene>
<name>A0A3S4X6W7_9ACTO</name>
<dbReference type="GO" id="GO:0140359">
    <property type="term" value="F:ABC-type transporter activity"/>
    <property type="evidence" value="ECO:0007669"/>
    <property type="project" value="InterPro"/>
</dbReference>
<evidence type="ECO:0000313" key="14">
    <source>
        <dbReference type="EMBL" id="VEI13975.1"/>
    </source>
</evidence>
<dbReference type="SMART" id="SM00382">
    <property type="entry name" value="AAA"/>
    <property type="match status" value="1"/>
</dbReference>
<dbReference type="Pfam" id="PF00664">
    <property type="entry name" value="ABC_membrane"/>
    <property type="match status" value="1"/>
</dbReference>
<dbReference type="PANTHER" id="PTHR24221">
    <property type="entry name" value="ATP-BINDING CASSETTE SUB-FAMILY B"/>
    <property type="match status" value="1"/>
</dbReference>
<evidence type="ECO:0000256" key="6">
    <source>
        <dbReference type="ARBA" id="ARBA00022989"/>
    </source>
</evidence>
<dbReference type="GO" id="GO:0005524">
    <property type="term" value="F:ATP binding"/>
    <property type="evidence" value="ECO:0007669"/>
    <property type="project" value="UniProtKB-KW"/>
</dbReference>
<feature type="transmembrane region" description="Helical" evidence="11">
    <location>
        <begin position="294"/>
        <end position="313"/>
    </location>
</feature>
<dbReference type="InterPro" id="IPR039421">
    <property type="entry name" value="Type_1_exporter"/>
</dbReference>
<proteinExistence type="inferred from homology"/>
<dbReference type="PROSITE" id="PS50929">
    <property type="entry name" value="ABC_TM1F"/>
    <property type="match status" value="1"/>
</dbReference>
<dbReference type="PROSITE" id="PS50893">
    <property type="entry name" value="ABC_TRANSPORTER_2"/>
    <property type="match status" value="1"/>
</dbReference>